<dbReference type="Proteomes" id="UP000193017">
    <property type="component" value="Chromosome"/>
</dbReference>
<evidence type="ECO:0000256" key="1">
    <source>
        <dbReference type="SAM" id="MobiDB-lite"/>
    </source>
</evidence>
<feature type="compositionally biased region" description="Acidic residues" evidence="1">
    <location>
        <begin position="146"/>
        <end position="158"/>
    </location>
</feature>
<dbReference type="InterPro" id="IPR011681">
    <property type="entry name" value="GcrA"/>
</dbReference>
<organism evidence="2 3">
    <name type="scientific">Paracoccus contaminans</name>
    <dbReference type="NCBI Taxonomy" id="1945662"/>
    <lineage>
        <taxon>Bacteria</taxon>
        <taxon>Pseudomonadati</taxon>
        <taxon>Pseudomonadota</taxon>
        <taxon>Alphaproteobacteria</taxon>
        <taxon>Rhodobacterales</taxon>
        <taxon>Paracoccaceae</taxon>
        <taxon>Paracoccus</taxon>
    </lineage>
</organism>
<keyword evidence="3" id="KW-1185">Reference proteome</keyword>
<dbReference type="KEGG" id="pcon:B0A89_06900"/>
<sequence>MSWTDERVETLKRMWAEGQSASQIAKELGGVTRNAVIGKVHRLGLSNRVEGEEQPAPLAGQAAGPIPSAAAEPDSIPGEAAMAGDPSAPLGAAPGAAAESARPAAAAADVPGDTAAAPLPGEGVAASTLPEEAAAQARPGPAASPDEAEPDPMDEEEAPAPQPVFSPRRPIVPAGQPLPPQPSANEISPEALASVREVEKRARKLTLMELTERTCKWPIGDPATDKFWFCGLPAQPGKPYCEAHVGVAFQPMSARRDRRR</sequence>
<accession>A0A1W6CX19</accession>
<feature type="compositionally biased region" description="Low complexity" evidence="1">
    <location>
        <begin position="130"/>
        <end position="145"/>
    </location>
</feature>
<dbReference type="STRING" id="1945662.B0A89_06900"/>
<proteinExistence type="predicted"/>
<feature type="compositionally biased region" description="Low complexity" evidence="1">
    <location>
        <begin position="83"/>
        <end position="118"/>
    </location>
</feature>
<evidence type="ECO:0000313" key="3">
    <source>
        <dbReference type="Proteomes" id="UP000193017"/>
    </source>
</evidence>
<dbReference type="RefSeq" id="WP_085377514.1">
    <property type="nucleotide sequence ID" value="NZ_CP020612.1"/>
</dbReference>
<feature type="region of interest" description="Disordered" evidence="1">
    <location>
        <begin position="47"/>
        <end position="187"/>
    </location>
</feature>
<dbReference type="Pfam" id="PF07750">
    <property type="entry name" value="GcrA"/>
    <property type="match status" value="1"/>
</dbReference>
<feature type="compositionally biased region" description="Low complexity" evidence="1">
    <location>
        <begin position="54"/>
        <end position="67"/>
    </location>
</feature>
<evidence type="ECO:0000313" key="2">
    <source>
        <dbReference type="EMBL" id="ARJ69396.1"/>
    </source>
</evidence>
<gene>
    <name evidence="2" type="ORF">B0A89_06900</name>
</gene>
<dbReference type="Gene3D" id="1.10.10.60">
    <property type="entry name" value="Homeodomain-like"/>
    <property type="match status" value="1"/>
</dbReference>
<name>A0A1W6CX19_9RHOB</name>
<dbReference type="OrthoDB" id="9798071at2"/>
<dbReference type="AlphaFoldDB" id="A0A1W6CX19"/>
<protein>
    <submittedName>
        <fullName evidence="2">GcrA cell cycle regulator</fullName>
    </submittedName>
</protein>
<reference evidence="2 3" key="1">
    <citation type="submission" date="2017-03" db="EMBL/GenBank/DDBJ databases">
        <title>Genome sequence of Paracoccus contaminans isolated from a water microcosm.</title>
        <authorList>
            <person name="Aurass P."/>
            <person name="Karste S."/>
            <person name="Trost E."/>
            <person name="Glaeser S.P."/>
            <person name="Kaempfer P."/>
            <person name="Flieger A."/>
        </authorList>
    </citation>
    <scope>NUCLEOTIDE SEQUENCE [LARGE SCALE GENOMIC DNA]</scope>
    <source>
        <strain evidence="3">RKI 16-01929T\LMG 29738T\CCM 8701T\CIP 111112T</strain>
    </source>
</reference>
<dbReference type="EMBL" id="CP020612">
    <property type="protein sequence ID" value="ARJ69396.1"/>
    <property type="molecule type" value="Genomic_DNA"/>
</dbReference>